<dbReference type="GO" id="GO:0015226">
    <property type="term" value="F:carnitine transmembrane transporter activity"/>
    <property type="evidence" value="ECO:0007669"/>
    <property type="project" value="TreeGrafter"/>
</dbReference>
<dbReference type="PROSITE" id="PS51257">
    <property type="entry name" value="PROKAR_LIPOPROTEIN"/>
    <property type="match status" value="1"/>
</dbReference>
<evidence type="ECO:0000259" key="6">
    <source>
        <dbReference type="Pfam" id="PF04069"/>
    </source>
</evidence>
<evidence type="ECO:0000313" key="7">
    <source>
        <dbReference type="EMBL" id="ADE35869.1"/>
    </source>
</evidence>
<evidence type="ECO:0000256" key="4">
    <source>
        <dbReference type="ARBA" id="ARBA00023136"/>
    </source>
</evidence>
<protein>
    <submittedName>
        <fullName evidence="7">Substrate-binding region of ABC-type glycine betaine transport system</fullName>
    </submittedName>
</protein>
<proteinExistence type="predicted"/>
<dbReference type="AlphaFoldDB" id="D5E9L8"/>
<dbReference type="EMBL" id="CP001994">
    <property type="protein sequence ID" value="ADE35869.1"/>
    <property type="molecule type" value="Genomic_DNA"/>
</dbReference>
<dbReference type="GO" id="GO:0015871">
    <property type="term" value="P:choline transport"/>
    <property type="evidence" value="ECO:0007669"/>
    <property type="project" value="TreeGrafter"/>
</dbReference>
<dbReference type="InterPro" id="IPR007210">
    <property type="entry name" value="ABC_Gly_betaine_transp_sub-bd"/>
</dbReference>
<dbReference type="SUPFAM" id="SSF53850">
    <property type="entry name" value="Periplasmic binding protein-like II"/>
    <property type="match status" value="1"/>
</dbReference>
<keyword evidence="2" id="KW-0813">Transport</keyword>
<dbReference type="GeneID" id="8982470"/>
<sequence length="298" mass="32975" precursor="true">MKYKLLKILACLIVAIALIGAGCTSQSDETPSEETTEEPVRIGVVQWDDSRATGNVFLHILDEGGYEYETVSADLGGLYQATSQGDIDVLIQAWLPATQASYWDQYGDSLNKAQVVSSGAKIGLAVPDYVYDSGITTVEDLKGNASKFDGKITGIEPGAGIMVTTEQALEEYNLEEYELYSSSTVGMATTLQDNLDNEEWIVATLWRPHWTFARMEGLQFLEDPKGIYGGSDNLVILTRPGFEEDRPEFYQLIQNYEMDLNDIESIMIAIDEGQSPEEAASDWLTENPEKYDEVLGTQ</sequence>
<dbReference type="GO" id="GO:0031460">
    <property type="term" value="P:glycine betaine transport"/>
    <property type="evidence" value="ECO:0007669"/>
    <property type="project" value="TreeGrafter"/>
</dbReference>
<dbReference type="KEGG" id="mmh:Mmah_0337"/>
<evidence type="ECO:0000256" key="3">
    <source>
        <dbReference type="ARBA" id="ARBA00022475"/>
    </source>
</evidence>
<evidence type="ECO:0000313" key="8">
    <source>
        <dbReference type="Proteomes" id="UP000001059"/>
    </source>
</evidence>
<evidence type="ECO:0000256" key="2">
    <source>
        <dbReference type="ARBA" id="ARBA00022448"/>
    </source>
</evidence>
<dbReference type="CDD" id="cd13639">
    <property type="entry name" value="PBP2_OpuAC_like"/>
    <property type="match status" value="1"/>
</dbReference>
<dbReference type="OrthoDB" id="59515at2157"/>
<dbReference type="PANTHER" id="PTHR47737">
    <property type="entry name" value="GLYCINE BETAINE/PROLINE BETAINE TRANSPORT SYSTEM PERMEASE PROTEIN PROW"/>
    <property type="match status" value="1"/>
</dbReference>
<dbReference type="RefSeq" id="WP_013036812.1">
    <property type="nucleotide sequence ID" value="NC_014002.1"/>
</dbReference>
<dbReference type="Proteomes" id="UP000001059">
    <property type="component" value="Chromosome"/>
</dbReference>
<name>D5E9L8_METMS</name>
<dbReference type="PANTHER" id="PTHR47737:SF1">
    <property type="entry name" value="GLYCINE BETAINE_PROLINE BETAINE TRANSPORT SYSTEM PERMEASE PROTEIN PROW"/>
    <property type="match status" value="1"/>
</dbReference>
<feature type="region of interest" description="Disordered" evidence="5">
    <location>
        <begin position="277"/>
        <end position="298"/>
    </location>
</feature>
<dbReference type="GO" id="GO:0005275">
    <property type="term" value="F:amine transmembrane transporter activity"/>
    <property type="evidence" value="ECO:0007669"/>
    <property type="project" value="TreeGrafter"/>
</dbReference>
<accession>D5E9L8</accession>
<dbReference type="Pfam" id="PF04069">
    <property type="entry name" value="OpuAC"/>
    <property type="match status" value="1"/>
</dbReference>
<dbReference type="HOGENOM" id="CLU_008673_1_0_2"/>
<comment type="subcellular location">
    <subcellularLocation>
        <location evidence="1">Cell membrane</location>
    </subcellularLocation>
</comment>
<keyword evidence="3" id="KW-1003">Cell membrane</keyword>
<dbReference type="Gene3D" id="3.40.190.10">
    <property type="entry name" value="Periplasmic binding protein-like II"/>
    <property type="match status" value="1"/>
</dbReference>
<dbReference type="GO" id="GO:0043190">
    <property type="term" value="C:ATP-binding cassette (ABC) transporter complex"/>
    <property type="evidence" value="ECO:0007669"/>
    <property type="project" value="InterPro"/>
</dbReference>
<keyword evidence="4" id="KW-0472">Membrane</keyword>
<feature type="domain" description="ABC-type glycine betaine transport system substrate-binding" evidence="6">
    <location>
        <begin position="39"/>
        <end position="286"/>
    </location>
</feature>
<organism evidence="7 8">
    <name type="scientific">Methanohalophilus mahii (strain ATCC 35705 / DSM 5219 / SLP)</name>
    <dbReference type="NCBI Taxonomy" id="547558"/>
    <lineage>
        <taxon>Archaea</taxon>
        <taxon>Methanobacteriati</taxon>
        <taxon>Methanobacteriota</taxon>
        <taxon>Stenosarchaea group</taxon>
        <taxon>Methanomicrobia</taxon>
        <taxon>Methanosarcinales</taxon>
        <taxon>Methanosarcinaceae</taxon>
        <taxon>Methanohalophilus</taxon>
    </lineage>
</organism>
<keyword evidence="8" id="KW-1185">Reference proteome</keyword>
<evidence type="ECO:0000256" key="1">
    <source>
        <dbReference type="ARBA" id="ARBA00004236"/>
    </source>
</evidence>
<feature type="compositionally biased region" description="Basic and acidic residues" evidence="5">
    <location>
        <begin position="287"/>
        <end position="298"/>
    </location>
</feature>
<evidence type="ECO:0000256" key="5">
    <source>
        <dbReference type="SAM" id="MobiDB-lite"/>
    </source>
</evidence>
<gene>
    <name evidence="7" type="ordered locus">Mmah_0337</name>
</gene>
<dbReference type="STRING" id="547558.Mmah_0337"/>
<reference evidence="7 8" key="1">
    <citation type="submission" date="2010-03" db="EMBL/GenBank/DDBJ databases">
        <title>The complete genome of Methanohalophilus mahii DSM 5219.</title>
        <authorList>
            <consortium name="US DOE Joint Genome Institute (JGI-PGF)"/>
            <person name="Lucas S."/>
            <person name="Copeland A."/>
            <person name="Lapidus A."/>
            <person name="Glavina del Rio T."/>
            <person name="Dalin E."/>
            <person name="Tice H."/>
            <person name="Bruce D."/>
            <person name="Goodwin L."/>
            <person name="Pitluck S."/>
            <person name="Kyrpides N."/>
            <person name="Mavromatis K."/>
            <person name="Ivanova N."/>
            <person name="Lykidis A."/>
            <person name="Saunders E."/>
            <person name="Brettin T."/>
            <person name="Detter J.C."/>
            <person name="Han C."/>
            <person name="Land M."/>
            <person name="Hauser L."/>
            <person name="Markowitz V."/>
            <person name="Cheng J.-F."/>
            <person name="Hugenholtz P."/>
            <person name="Woyke T."/>
            <person name="Wu D."/>
            <person name="Spring S."/>
            <person name="Schneider S."/>
            <person name="Schroeder M."/>
            <person name="Klenk H.-P."/>
            <person name="Eisen J.A."/>
        </authorList>
    </citation>
    <scope>NUCLEOTIDE SEQUENCE [LARGE SCALE GENOMIC DNA]</scope>
    <source>
        <strain evidence="8">ATCC 35705 / DSM 5219 / SLP</strain>
    </source>
</reference>
<dbReference type="Gene3D" id="3.40.190.100">
    <property type="entry name" value="Glycine betaine-binding periplasmic protein, domain 2"/>
    <property type="match status" value="1"/>
</dbReference>